<protein>
    <recommendedName>
        <fullName evidence="1">Methyltransferase domain-containing protein</fullName>
    </recommendedName>
</protein>
<name>A0A402A9Q3_9CHLR</name>
<dbReference type="CDD" id="cd02440">
    <property type="entry name" value="AdoMet_MTases"/>
    <property type="match status" value="1"/>
</dbReference>
<evidence type="ECO:0000313" key="2">
    <source>
        <dbReference type="EMBL" id="GCE15859.1"/>
    </source>
</evidence>
<dbReference type="OrthoDB" id="159797at2"/>
<dbReference type="PANTHER" id="PTHR43591">
    <property type="entry name" value="METHYLTRANSFERASE"/>
    <property type="match status" value="1"/>
</dbReference>
<proteinExistence type="predicted"/>
<comment type="caution">
    <text evidence="2">The sequence shown here is derived from an EMBL/GenBank/DDBJ whole genome shotgun (WGS) entry which is preliminary data.</text>
</comment>
<keyword evidence="3" id="KW-1185">Reference proteome</keyword>
<gene>
    <name evidence="2" type="ORF">KTT_57180</name>
</gene>
<sequence length="308" mass="34291">MAFRLFGKKKLPAAQTTSRLTSLPQTIAQEDPIQSKEKIISGRRFLSNEDYVFPKDFPESERLNFQHFFLRSLLKGNYAAPFSVSARAILDVGCGTGIWVRELAQEFPNAHVTGVDLEVSTISASSLLNCHYVSANVVQGLPFPDQQFDFVHQRLLVAALPAKDWPRAVSELVRVTKKGGWVELVDAADAFVKTGPLTEKMMGWWRLAGAKTGFDASQLTRLDLFLLNAGLQSVKQEVVPVPLSWGGHVGDLMGKDMLAIFGNLRALVCTRLQLVSQKEFDQTLDALPTEWAAYQTQFHFFVAYGQKV</sequence>
<feature type="domain" description="Methyltransferase" evidence="1">
    <location>
        <begin position="89"/>
        <end position="180"/>
    </location>
</feature>
<dbReference type="AlphaFoldDB" id="A0A402A9Q3"/>
<dbReference type="Pfam" id="PF13649">
    <property type="entry name" value="Methyltransf_25"/>
    <property type="match status" value="1"/>
</dbReference>
<dbReference type="EMBL" id="BIFR01000002">
    <property type="protein sequence ID" value="GCE15859.1"/>
    <property type="molecule type" value="Genomic_DNA"/>
</dbReference>
<dbReference type="SUPFAM" id="SSF53335">
    <property type="entry name" value="S-adenosyl-L-methionine-dependent methyltransferases"/>
    <property type="match status" value="1"/>
</dbReference>
<reference evidence="3" key="1">
    <citation type="submission" date="2018-12" db="EMBL/GenBank/DDBJ databases">
        <title>Tengunoibacter tsumagoiensis gen. nov., sp. nov., Dictyobacter kobayashii sp. nov., D. alpinus sp. nov., and D. joshuensis sp. nov. and description of Dictyobacteraceae fam. nov. within the order Ktedonobacterales isolated from Tengu-no-mugimeshi.</title>
        <authorList>
            <person name="Wang C.M."/>
            <person name="Zheng Y."/>
            <person name="Sakai Y."/>
            <person name="Toyoda A."/>
            <person name="Minakuchi Y."/>
            <person name="Abe K."/>
            <person name="Yokota A."/>
            <person name="Yabe S."/>
        </authorList>
    </citation>
    <scope>NUCLEOTIDE SEQUENCE [LARGE SCALE GENOMIC DNA]</scope>
    <source>
        <strain evidence="3">Uno3</strain>
    </source>
</reference>
<dbReference type="InterPro" id="IPR041698">
    <property type="entry name" value="Methyltransf_25"/>
</dbReference>
<evidence type="ECO:0000313" key="3">
    <source>
        <dbReference type="Proteomes" id="UP000287352"/>
    </source>
</evidence>
<dbReference type="Gene3D" id="3.40.50.150">
    <property type="entry name" value="Vaccinia Virus protein VP39"/>
    <property type="match status" value="1"/>
</dbReference>
<dbReference type="GO" id="GO:0008168">
    <property type="term" value="F:methyltransferase activity"/>
    <property type="evidence" value="ECO:0007669"/>
    <property type="project" value="TreeGrafter"/>
</dbReference>
<organism evidence="2 3">
    <name type="scientific">Tengunoibacter tsumagoiensis</name>
    <dbReference type="NCBI Taxonomy" id="2014871"/>
    <lineage>
        <taxon>Bacteria</taxon>
        <taxon>Bacillati</taxon>
        <taxon>Chloroflexota</taxon>
        <taxon>Ktedonobacteria</taxon>
        <taxon>Ktedonobacterales</taxon>
        <taxon>Dictyobacteraceae</taxon>
        <taxon>Tengunoibacter</taxon>
    </lineage>
</organism>
<accession>A0A402A9Q3</accession>
<dbReference type="PANTHER" id="PTHR43591:SF24">
    <property type="entry name" value="2-METHOXY-6-POLYPRENYL-1,4-BENZOQUINOL METHYLASE, MITOCHONDRIAL"/>
    <property type="match status" value="1"/>
</dbReference>
<dbReference type="Proteomes" id="UP000287352">
    <property type="component" value="Unassembled WGS sequence"/>
</dbReference>
<dbReference type="InterPro" id="IPR029063">
    <property type="entry name" value="SAM-dependent_MTases_sf"/>
</dbReference>
<evidence type="ECO:0000259" key="1">
    <source>
        <dbReference type="Pfam" id="PF13649"/>
    </source>
</evidence>
<dbReference type="RefSeq" id="WP_126583265.1">
    <property type="nucleotide sequence ID" value="NZ_BIFR01000002.1"/>
</dbReference>